<keyword evidence="9" id="KW-0324">Glycolysis</keyword>
<reference evidence="14" key="2">
    <citation type="submission" date="2024-04" db="EMBL/GenBank/DDBJ databases">
        <authorList>
            <person name="Chen Y."/>
            <person name="Shah S."/>
            <person name="Dougan E. K."/>
            <person name="Thang M."/>
            <person name="Chan C."/>
        </authorList>
    </citation>
    <scope>NUCLEOTIDE SEQUENCE [LARGE SCALE GENOMIC DNA]</scope>
</reference>
<dbReference type="InterPro" id="IPR002110">
    <property type="entry name" value="Ankyrin_rpt"/>
</dbReference>
<dbReference type="Gene3D" id="1.25.40.20">
    <property type="entry name" value="Ankyrin repeat-containing domain"/>
    <property type="match status" value="1"/>
</dbReference>
<keyword evidence="8" id="KW-0862">Zinc</keyword>
<evidence type="ECO:0000256" key="9">
    <source>
        <dbReference type="ARBA" id="ARBA00023152"/>
    </source>
</evidence>
<comment type="function">
    <text evidence="3">Catalyzes the aldol condensation of dihydroxyacetone phosphate (DHAP or glycerone-phosphate) with glyceraldehyde 3-phosphate (G3P) to form fructose 1,6-bisphosphate (FBP) in gluconeogenesis and the reverse reaction in glycolysis.</text>
</comment>
<organism evidence="13">
    <name type="scientific">Cladocopium goreaui</name>
    <dbReference type="NCBI Taxonomy" id="2562237"/>
    <lineage>
        <taxon>Eukaryota</taxon>
        <taxon>Sar</taxon>
        <taxon>Alveolata</taxon>
        <taxon>Dinophyceae</taxon>
        <taxon>Suessiales</taxon>
        <taxon>Symbiodiniaceae</taxon>
        <taxon>Cladocopium</taxon>
    </lineage>
</organism>
<evidence type="ECO:0000313" key="13">
    <source>
        <dbReference type="EMBL" id="CAI3980701.1"/>
    </source>
</evidence>
<keyword evidence="11" id="KW-0812">Transmembrane</keyword>
<keyword evidence="11" id="KW-0472">Membrane</keyword>
<dbReference type="PANTHER" id="PTHR30559">
    <property type="entry name" value="FRUCTOSE-BISPHOSPHATE ALDOLASE CLASS 2"/>
    <property type="match status" value="1"/>
</dbReference>
<dbReference type="Pfam" id="PF05116">
    <property type="entry name" value="S6PP"/>
    <property type="match status" value="1"/>
</dbReference>
<accession>A0A9P1BWF1</accession>
<evidence type="ECO:0000256" key="4">
    <source>
        <dbReference type="ARBA" id="ARBA00004714"/>
    </source>
</evidence>
<dbReference type="SFLD" id="SFLDS00003">
    <property type="entry name" value="Haloacid_Dehalogenase"/>
    <property type="match status" value="1"/>
</dbReference>
<comment type="similarity">
    <text evidence="5">Belongs to the class II fructose-bisphosphate aldolase family.</text>
</comment>
<dbReference type="GO" id="GO:0004332">
    <property type="term" value="F:fructose-bisphosphate aldolase activity"/>
    <property type="evidence" value="ECO:0007669"/>
    <property type="project" value="UniProtKB-EC"/>
</dbReference>
<protein>
    <recommendedName>
        <fullName evidence="6">fructose-bisphosphate aldolase</fullName>
        <ecNumber evidence="6">4.1.2.13</ecNumber>
    </recommendedName>
</protein>
<dbReference type="EMBL" id="CAMXCT020000578">
    <property type="protein sequence ID" value="CAL1134076.1"/>
    <property type="molecule type" value="Genomic_DNA"/>
</dbReference>
<gene>
    <name evidence="13" type="ORF">C1SCF055_LOCUS8561</name>
</gene>
<dbReference type="SUPFAM" id="SSF48403">
    <property type="entry name" value="Ankyrin repeat"/>
    <property type="match status" value="1"/>
</dbReference>
<dbReference type="Gene3D" id="3.20.20.70">
    <property type="entry name" value="Aldolase class I"/>
    <property type="match status" value="1"/>
</dbReference>
<dbReference type="InterPro" id="IPR000771">
    <property type="entry name" value="FBA_II"/>
</dbReference>
<evidence type="ECO:0000256" key="7">
    <source>
        <dbReference type="ARBA" id="ARBA00022723"/>
    </source>
</evidence>
<dbReference type="SFLD" id="SFLDG01140">
    <property type="entry name" value="C2.B:_Phosphomannomutase_and_P"/>
    <property type="match status" value="1"/>
</dbReference>
<evidence type="ECO:0000313" key="14">
    <source>
        <dbReference type="EMBL" id="CAL1134076.1"/>
    </source>
</evidence>
<evidence type="ECO:0000259" key="12">
    <source>
        <dbReference type="Pfam" id="PF05116"/>
    </source>
</evidence>
<feature type="transmembrane region" description="Helical" evidence="11">
    <location>
        <begin position="1120"/>
        <end position="1139"/>
    </location>
</feature>
<evidence type="ECO:0000256" key="8">
    <source>
        <dbReference type="ARBA" id="ARBA00022833"/>
    </source>
</evidence>
<dbReference type="CDD" id="cd00946">
    <property type="entry name" value="FBP_aldolase_IIA"/>
    <property type="match status" value="1"/>
</dbReference>
<dbReference type="EMBL" id="CAMXCT010000578">
    <property type="protein sequence ID" value="CAI3980701.1"/>
    <property type="molecule type" value="Genomic_DNA"/>
</dbReference>
<sequence length="1409" mass="154740">MKKQYWDNPPDWYGKKNYQITEGGSYSLRNGHLRRIRKNRVLVVTDLDHTLIGHERDPENKLLEEFKNTWLGEYALNGSALAYSTGRNKSMALDVAKERGLPRPELMICGVGTEVYAIPQTLPLFDWWEAGQTLELMPEWRTKVLNGFDRKYVEDILTAGFPKFELRGTPQDDPYRIPTAYQMDGNFDAGKTTLQETLGEKYQVISSGHGEWKLIDICSAEAGKGKALEFARRELKFEPGETLACGDSGNDELMFRCNGGYGVMVANSLPELVEAMTGNAQEGLPLTQGKTQHRPVVCVAALLALNAARTRGRIHGAANIPGLGLGPKSGPEMGFPGYKFSGGASHADGPSGSTAQSPGYESLEVSTWEEATLVAVLSLLLDALGPESCRLQCLCRGAQLGRLELRQLFQDWSGELCLAKLTSEEQNDVERTMRRAVAVATLAGRSEDLWRPDAGRPALVVAACSRPKARSQQLLRALLQQRAQPEARSPDGWNALMWSAQRGNCDDCRLLLEARASANAVSADGTSPLLCAVRADVAPLQVVKLLLTYKADPALVPMQSPFDEYVDMDVREALASAKAAKNDKKKPEKNTLKGWARIPGASLAVVFRGSLFFPRIPRASSELWKCKKFCAQKHPVWVRSSPLCIMPSKACSVAIAGVGAYAAAQAFLAPSVGPQVNQQQVRNLRQQPAATESSSAAAGALTLGVAGVAVASAAQVGKRTARRSQVVRQATAVAEKVFTKMPASVKPGVVTGQALVDLLNYAKENEFAIPGVNVVSSSSVNACMEAAKKAGGPVMVTFSRGGGQFLAGKAADNTDDAACIAGTVAGALHVRQVAKLYGVPVILHTDHCQKSWLPWFDGLIEASEEYFEKNGEPLFSSHMLDLSEESLEDNISICKKYLERMAKINLLLEMELGVTGGEEDGVDNTDVDSSRLYTQPEEVWQVYEELSSVPNGNFTVAAAFGNVHGVYAPGNVSLKPVILHNTQEYIKEKLGCESDKPVSFVFHGGSGSSLEDIRYAIEAGVVKMNIDTDTQWAFWDGMNEYQKKNKDYLQAQIGNPEGAEKPNKKYYDPRMSLRSGEEFMAERLVKCMEASEAELQRVSTSIEELAQNLPPKFKNHTRTAAPYLAFAWIHFLMGLPYVVKGFKKVQEGISLIPEKIFWAILSFLVCFFGGIFPATIAAAEAWNLCGGPEVWDQTKILMHEFAKVVEATKEDGKEDKDQQEALTPQQVIQKKMIIALQVMEPEKVSNSLSCIYICWIGVVGVLRLQFARTITLGEVIGAKVYKPVRKLEPAIESVIPEDYQKWVPVVTRWTCKAVAISMAWWIQRIISAVHSAIRGGMIFGEYLVDFLHEKGFLVVEHRDTYMDEAIGWSIAALGFITQLFLGFQLPLILNLVLWPVQLLEAFIVWTVSS</sequence>
<dbReference type="Gene3D" id="3.40.50.1000">
    <property type="entry name" value="HAD superfamily/HAD-like"/>
    <property type="match status" value="1"/>
</dbReference>
<dbReference type="GO" id="GO:0006094">
    <property type="term" value="P:gluconeogenesis"/>
    <property type="evidence" value="ECO:0007669"/>
    <property type="project" value="TreeGrafter"/>
</dbReference>
<evidence type="ECO:0000256" key="2">
    <source>
        <dbReference type="ARBA" id="ARBA00001947"/>
    </source>
</evidence>
<evidence type="ECO:0000256" key="5">
    <source>
        <dbReference type="ARBA" id="ARBA00005812"/>
    </source>
</evidence>
<dbReference type="NCBIfam" id="TIGR01520">
    <property type="entry name" value="FruBisAldo_II_A"/>
    <property type="match status" value="1"/>
</dbReference>
<proteinExistence type="inferred from homology"/>
<dbReference type="EC" id="4.1.2.13" evidence="6"/>
<evidence type="ECO:0000256" key="6">
    <source>
        <dbReference type="ARBA" id="ARBA00013068"/>
    </source>
</evidence>
<evidence type="ECO:0000313" key="15">
    <source>
        <dbReference type="Proteomes" id="UP001152797"/>
    </source>
</evidence>
<feature type="transmembrane region" description="Helical" evidence="11">
    <location>
        <begin position="1160"/>
        <end position="1179"/>
    </location>
</feature>
<comment type="caution">
    <text evidence="13">The sequence shown here is derived from an EMBL/GenBank/DDBJ whole genome shotgun (WGS) entry which is preliminary data.</text>
</comment>
<evidence type="ECO:0000256" key="11">
    <source>
        <dbReference type="SAM" id="Phobius"/>
    </source>
</evidence>
<dbReference type="NCBIfam" id="NF006628">
    <property type="entry name" value="PRK09197.1"/>
    <property type="match status" value="1"/>
</dbReference>
<feature type="transmembrane region" description="Helical" evidence="11">
    <location>
        <begin position="1365"/>
        <end position="1381"/>
    </location>
</feature>
<dbReference type="SUPFAM" id="SSF51569">
    <property type="entry name" value="Aldolase"/>
    <property type="match status" value="1"/>
</dbReference>
<keyword evidence="11" id="KW-1133">Transmembrane helix</keyword>
<dbReference type="InterPro" id="IPR036770">
    <property type="entry name" value="Ankyrin_rpt-contain_sf"/>
</dbReference>
<dbReference type="Proteomes" id="UP001152797">
    <property type="component" value="Unassembled WGS sequence"/>
</dbReference>
<dbReference type="PANTHER" id="PTHR30559:SF0">
    <property type="entry name" value="FRUCTOSE-BISPHOSPHATE ALDOLASE"/>
    <property type="match status" value="1"/>
</dbReference>
<dbReference type="GO" id="GO:0005829">
    <property type="term" value="C:cytosol"/>
    <property type="evidence" value="ECO:0007669"/>
    <property type="project" value="TreeGrafter"/>
</dbReference>
<dbReference type="InterPro" id="IPR023214">
    <property type="entry name" value="HAD_sf"/>
</dbReference>
<keyword evidence="10" id="KW-0456">Lyase</keyword>
<comment type="catalytic activity">
    <reaction evidence="1">
        <text>beta-D-fructose 1,6-bisphosphate = D-glyceraldehyde 3-phosphate + dihydroxyacetone phosphate</text>
        <dbReference type="Rhea" id="RHEA:14729"/>
        <dbReference type="ChEBI" id="CHEBI:32966"/>
        <dbReference type="ChEBI" id="CHEBI:57642"/>
        <dbReference type="ChEBI" id="CHEBI:59776"/>
        <dbReference type="EC" id="4.1.2.13"/>
    </reaction>
</comment>
<dbReference type="PROSITE" id="PS00602">
    <property type="entry name" value="ALDOLASE_CLASS_II_1"/>
    <property type="match status" value="1"/>
</dbReference>
<dbReference type="Pfam" id="PF12796">
    <property type="entry name" value="Ank_2"/>
    <property type="match status" value="1"/>
</dbReference>
<dbReference type="EMBL" id="CAMXCT030000578">
    <property type="protein sequence ID" value="CAL4768013.1"/>
    <property type="molecule type" value="Genomic_DNA"/>
</dbReference>
<dbReference type="Pfam" id="PF01116">
    <property type="entry name" value="F_bP_aldolase"/>
    <property type="match status" value="1"/>
</dbReference>
<dbReference type="SMART" id="SM00248">
    <property type="entry name" value="ANK"/>
    <property type="match status" value="3"/>
</dbReference>
<feature type="transmembrane region" description="Helical" evidence="11">
    <location>
        <begin position="1244"/>
        <end position="1262"/>
    </location>
</feature>
<dbReference type="InterPro" id="IPR006411">
    <property type="entry name" value="Fruct_bisP_bact"/>
</dbReference>
<dbReference type="SUPFAM" id="SSF56784">
    <property type="entry name" value="HAD-like"/>
    <property type="match status" value="1"/>
</dbReference>
<dbReference type="OrthoDB" id="425139at2759"/>
<dbReference type="GO" id="GO:0006096">
    <property type="term" value="P:glycolytic process"/>
    <property type="evidence" value="ECO:0007669"/>
    <property type="project" value="UniProtKB-KW"/>
</dbReference>
<dbReference type="PROSITE" id="PS00806">
    <property type="entry name" value="ALDOLASE_CLASS_II_2"/>
    <property type="match status" value="1"/>
</dbReference>
<keyword evidence="7" id="KW-0479">Metal-binding</keyword>
<dbReference type="Gene3D" id="3.90.1070.10">
    <property type="match status" value="1"/>
</dbReference>
<reference evidence="13" key="1">
    <citation type="submission" date="2022-10" db="EMBL/GenBank/DDBJ databases">
        <authorList>
            <person name="Chen Y."/>
            <person name="Dougan E. K."/>
            <person name="Chan C."/>
            <person name="Rhodes N."/>
            <person name="Thang M."/>
        </authorList>
    </citation>
    <scope>NUCLEOTIDE SEQUENCE</scope>
</reference>
<dbReference type="InterPro" id="IPR013785">
    <property type="entry name" value="Aldolase_TIM"/>
</dbReference>
<dbReference type="NCBIfam" id="TIGR00167">
    <property type="entry name" value="cbbA"/>
    <property type="match status" value="1"/>
</dbReference>
<name>A0A9P1BWF1_9DINO</name>
<dbReference type="SFLD" id="SFLDG01141">
    <property type="entry name" value="C2.B.1:_Sucrose_Phosphatase_Li"/>
    <property type="match status" value="1"/>
</dbReference>
<dbReference type="InterPro" id="IPR036412">
    <property type="entry name" value="HAD-like_sf"/>
</dbReference>
<keyword evidence="15" id="KW-1185">Reference proteome</keyword>
<feature type="domain" description="Sucrose phosphatase-like" evidence="12">
    <location>
        <begin position="40"/>
        <end position="283"/>
    </location>
</feature>
<comment type="cofactor">
    <cofactor evidence="2">
        <name>Zn(2+)</name>
        <dbReference type="ChEBI" id="CHEBI:29105"/>
    </cofactor>
</comment>
<evidence type="ECO:0000256" key="1">
    <source>
        <dbReference type="ARBA" id="ARBA00000441"/>
    </source>
</evidence>
<dbReference type="GO" id="GO:0008270">
    <property type="term" value="F:zinc ion binding"/>
    <property type="evidence" value="ECO:0007669"/>
    <property type="project" value="InterPro"/>
</dbReference>
<evidence type="ECO:0000256" key="10">
    <source>
        <dbReference type="ARBA" id="ARBA00023239"/>
    </source>
</evidence>
<dbReference type="InterPro" id="IPR006380">
    <property type="entry name" value="SPP-like_dom"/>
</dbReference>
<evidence type="ECO:0000256" key="3">
    <source>
        <dbReference type="ARBA" id="ARBA00002181"/>
    </source>
</evidence>
<dbReference type="FunFam" id="3.20.20.70:FF:000013">
    <property type="entry name" value="Class II fructose-bisphosphate aldolase"/>
    <property type="match status" value="1"/>
</dbReference>
<comment type="pathway">
    <text evidence="4">Carbohydrate degradation; glycolysis; D-glyceraldehyde 3-phosphate and glycerone phosphate from D-glucose: step 4/4.</text>
</comment>